<keyword evidence="1" id="KW-0812">Transmembrane</keyword>
<evidence type="ECO:0000313" key="3">
    <source>
        <dbReference type="Proteomes" id="UP000325211"/>
    </source>
</evidence>
<organism evidence="2 3">
    <name type="scientific">Streptomyces venezuelae</name>
    <dbReference type="NCBI Taxonomy" id="54571"/>
    <lineage>
        <taxon>Bacteria</taxon>
        <taxon>Bacillati</taxon>
        <taxon>Actinomycetota</taxon>
        <taxon>Actinomycetes</taxon>
        <taxon>Kitasatosporales</taxon>
        <taxon>Streptomycetaceae</taxon>
        <taxon>Streptomyces</taxon>
    </lineage>
</organism>
<accession>A0A5P2D5G2</accession>
<evidence type="ECO:0000256" key="1">
    <source>
        <dbReference type="SAM" id="Phobius"/>
    </source>
</evidence>
<dbReference type="EMBL" id="CP029190">
    <property type="protein sequence ID" value="QES50364.1"/>
    <property type="molecule type" value="Genomic_DNA"/>
</dbReference>
<name>A0A5P2D5G2_STRVZ</name>
<reference evidence="2 3" key="1">
    <citation type="submission" date="2018-05" db="EMBL/GenBank/DDBJ databases">
        <title>Streptomyces venezuelae.</title>
        <authorList>
            <person name="Kim W."/>
            <person name="Lee N."/>
            <person name="Cho B.-K."/>
        </authorList>
    </citation>
    <scope>NUCLEOTIDE SEQUENCE [LARGE SCALE GENOMIC DNA]</scope>
    <source>
        <strain evidence="2 3">ATCC 21782</strain>
    </source>
</reference>
<feature type="transmembrane region" description="Helical" evidence="1">
    <location>
        <begin position="53"/>
        <end position="75"/>
    </location>
</feature>
<keyword evidence="1" id="KW-1133">Transmembrane helix</keyword>
<proteinExistence type="predicted"/>
<dbReference type="AlphaFoldDB" id="A0A5P2D5G2"/>
<gene>
    <name evidence="2" type="ORF">DEJ50_23635</name>
</gene>
<evidence type="ECO:0000313" key="2">
    <source>
        <dbReference type="EMBL" id="QES50364.1"/>
    </source>
</evidence>
<sequence length="259" mass="28647">MSGGDEHGMTAMDTQEQDRMTERLARAADEVVVGAVPLDALMRGGRRRRVRRALLSGALALAVLVPLGGVAVSLAREDRPAEVAVPQPPEDDSVTADLGSVEADGVLFHAKITVQRFPTRIMPRPASLPPDWEVPKEGPWPWSFIDFDGPPLREPAMFHFRPSGLEADQTGVLFSSHRVDLDRPGDAMERFRTLAVGQVRPEFRRVVITWEDGSTSEPRLQSVPKSDRLWFIAGAKAWVKPDFVDVYDASGKRTRMDVT</sequence>
<dbReference type="Proteomes" id="UP000325211">
    <property type="component" value="Chromosome"/>
</dbReference>
<keyword evidence="1" id="KW-0472">Membrane</keyword>
<protein>
    <submittedName>
        <fullName evidence="2">Uncharacterized protein</fullName>
    </submittedName>
</protein>